<organism evidence="3 4">
    <name type="scientific">Ascochyta lentis</name>
    <dbReference type="NCBI Taxonomy" id="205686"/>
    <lineage>
        <taxon>Eukaryota</taxon>
        <taxon>Fungi</taxon>
        <taxon>Dikarya</taxon>
        <taxon>Ascomycota</taxon>
        <taxon>Pezizomycotina</taxon>
        <taxon>Dothideomycetes</taxon>
        <taxon>Pleosporomycetidae</taxon>
        <taxon>Pleosporales</taxon>
        <taxon>Pleosporineae</taxon>
        <taxon>Didymellaceae</taxon>
        <taxon>Ascochyta</taxon>
    </lineage>
</organism>
<evidence type="ECO:0000256" key="1">
    <source>
        <dbReference type="SAM" id="MobiDB-lite"/>
    </source>
</evidence>
<dbReference type="AlphaFoldDB" id="A0A8H7MFT8"/>
<dbReference type="Pfam" id="PF00294">
    <property type="entry name" value="PfkB"/>
    <property type="match status" value="1"/>
</dbReference>
<dbReference type="SUPFAM" id="SSF53613">
    <property type="entry name" value="Ribokinase-like"/>
    <property type="match status" value="1"/>
</dbReference>
<dbReference type="Gene3D" id="3.40.1190.20">
    <property type="match status" value="1"/>
</dbReference>
<name>A0A8H7MFT8_9PLEO</name>
<feature type="compositionally biased region" description="Low complexity" evidence="1">
    <location>
        <begin position="9"/>
        <end position="30"/>
    </location>
</feature>
<reference evidence="3" key="1">
    <citation type="submission" date="2018-12" db="EMBL/GenBank/DDBJ databases">
        <authorList>
            <person name="Syme R.A."/>
            <person name="Farfan-Caceres L."/>
            <person name="Lichtenzveig J."/>
        </authorList>
    </citation>
    <scope>NUCLEOTIDE SEQUENCE</scope>
    <source>
        <strain evidence="3">Al4</strain>
    </source>
</reference>
<dbReference type="EMBL" id="RZGK01000016">
    <property type="protein sequence ID" value="KAF9693428.1"/>
    <property type="molecule type" value="Genomic_DNA"/>
</dbReference>
<feature type="domain" description="Carbohydrate kinase PfkB" evidence="2">
    <location>
        <begin position="213"/>
        <end position="348"/>
    </location>
</feature>
<evidence type="ECO:0000313" key="4">
    <source>
        <dbReference type="Proteomes" id="UP000651452"/>
    </source>
</evidence>
<dbReference type="Proteomes" id="UP000651452">
    <property type="component" value="Unassembled WGS sequence"/>
</dbReference>
<sequence length="383" mass="41628">MADLNTADLNMANHNTANHNTTDLNTADHNPANQNPTNYNTNIDFCTLGMFILDEIEFPPPKPPVHDIVGGAGSYSALGARLFSPLPESKSVGWIVDCGSDFPSELRDYLASWDSGVWMRETPDRLTTRGWNGYGENEHRAFRYTTPKLRLAHQDLQGTDLLWAKSFHLICSPVRCIALVKNILEQRIATSPTTERPLFIWEPVPDLCVPGELDHCLEALKHVHVVSPNHGELGGFFGQSTDGLEQVDYRLIESLCSQWLDSGIGPNGSGGIVLRSGKDGCLVARRGSRRWLPAYHDDSEKVVDPTGGGNGFLGGLAVGLVRCGGVGALEEAAAWGSVAASFAIEQVGMPALGHDARGETWNGVVVEERLSAFKQRLGSYVQP</sequence>
<evidence type="ECO:0000259" key="2">
    <source>
        <dbReference type="Pfam" id="PF00294"/>
    </source>
</evidence>
<proteinExistence type="predicted"/>
<keyword evidence="4" id="KW-1185">Reference proteome</keyword>
<reference evidence="3" key="2">
    <citation type="submission" date="2020-09" db="EMBL/GenBank/DDBJ databases">
        <title>Reference genome assembly for Australian Ascochyta lentis isolate Al4.</title>
        <authorList>
            <person name="Lee R.C."/>
            <person name="Farfan-Caceres L.M."/>
            <person name="Debler J.W."/>
            <person name="Williams A.H."/>
            <person name="Henares B.M."/>
        </authorList>
    </citation>
    <scope>NUCLEOTIDE SEQUENCE</scope>
    <source>
        <strain evidence="3">Al4</strain>
    </source>
</reference>
<feature type="region of interest" description="Disordered" evidence="1">
    <location>
        <begin position="1"/>
        <end position="35"/>
    </location>
</feature>
<dbReference type="InterPro" id="IPR011611">
    <property type="entry name" value="PfkB_dom"/>
</dbReference>
<accession>A0A8H7MFT8</accession>
<dbReference type="PANTHER" id="PTHR47098">
    <property type="entry name" value="PROTEIN MAK32"/>
    <property type="match status" value="1"/>
</dbReference>
<dbReference type="OrthoDB" id="497927at2759"/>
<gene>
    <name evidence="3" type="ORF">EKO04_008884</name>
</gene>
<protein>
    <recommendedName>
        <fullName evidence="2">Carbohydrate kinase PfkB domain-containing protein</fullName>
    </recommendedName>
</protein>
<dbReference type="PANTHER" id="PTHR47098:SF2">
    <property type="entry name" value="PROTEIN MAK32"/>
    <property type="match status" value="1"/>
</dbReference>
<evidence type="ECO:0000313" key="3">
    <source>
        <dbReference type="EMBL" id="KAF9693428.1"/>
    </source>
</evidence>
<comment type="caution">
    <text evidence="3">The sequence shown here is derived from an EMBL/GenBank/DDBJ whole genome shotgun (WGS) entry which is preliminary data.</text>
</comment>
<dbReference type="InterPro" id="IPR029056">
    <property type="entry name" value="Ribokinase-like"/>
</dbReference>